<dbReference type="EMBL" id="CP000252">
    <property type="protein sequence ID" value="ABC76983.1"/>
    <property type="molecule type" value="Genomic_DNA"/>
</dbReference>
<feature type="compositionally biased region" description="Basic and acidic residues" evidence="1">
    <location>
        <begin position="167"/>
        <end position="185"/>
    </location>
</feature>
<organism evidence="2 3">
    <name type="scientific">Syntrophus aciditrophicus (strain SB)</name>
    <dbReference type="NCBI Taxonomy" id="56780"/>
    <lineage>
        <taxon>Bacteria</taxon>
        <taxon>Pseudomonadati</taxon>
        <taxon>Thermodesulfobacteriota</taxon>
        <taxon>Syntrophia</taxon>
        <taxon>Syntrophales</taxon>
        <taxon>Syntrophaceae</taxon>
        <taxon>Syntrophus</taxon>
    </lineage>
</organism>
<dbReference type="Proteomes" id="UP000001933">
    <property type="component" value="Chromosome"/>
</dbReference>
<dbReference type="OrthoDB" id="5422090at2"/>
<dbReference type="InterPro" id="IPR049210">
    <property type="entry name" value="DUF6812"/>
</dbReference>
<sequence length="278" mass="31186">MAKDNSKENSDLLQRLKLLLAESDKRQSIPPEEKNQTNQASLEEALHDILSSPEKLNQESREEEVQGISTGDPEIQQSTPTEEINQESREETTPEPSSPSGEIKQENRGEEVQDISISSSEIQQSAPTEEINQESREEATRNMSLPTEESDQEGLQTAPPDISDTESEIRQDEPPEELKKEPLGKVELDDQFKNTLKEGVIMPQVGNYVVNYKNIIVKTSDGSVITGKTNIDAFGRLTEYLKQGTDKFITVFSEEAGDKSKQVTIVNKDHIIWANTWD</sequence>
<dbReference type="Pfam" id="PF20660">
    <property type="entry name" value="DUF6812"/>
    <property type="match status" value="1"/>
</dbReference>
<dbReference type="KEGG" id="sat:SYN_01361"/>
<evidence type="ECO:0000313" key="2">
    <source>
        <dbReference type="EMBL" id="ABC76983.1"/>
    </source>
</evidence>
<dbReference type="InParanoid" id="Q2LSC6"/>
<name>Q2LSC6_SYNAS</name>
<dbReference type="HOGENOM" id="CLU_1000879_0_0_7"/>
<evidence type="ECO:0000256" key="1">
    <source>
        <dbReference type="SAM" id="MobiDB-lite"/>
    </source>
</evidence>
<accession>Q2LSC6</accession>
<feature type="region of interest" description="Disordered" evidence="1">
    <location>
        <begin position="22"/>
        <end position="185"/>
    </location>
</feature>
<reference evidence="2 3" key="1">
    <citation type="journal article" date="2007" name="Proc. Natl. Acad. Sci. U.S.A.">
        <title>The genome of Syntrophus aciditrophicus: life at the thermodynamic limit of microbial growth.</title>
        <authorList>
            <person name="McInerney M.J."/>
            <person name="Rohlin L."/>
            <person name="Mouttaki H."/>
            <person name="Kim U."/>
            <person name="Krupp R.S."/>
            <person name="Rios-Hernandez L."/>
            <person name="Sieber J."/>
            <person name="Struchtemeyer C.G."/>
            <person name="Bhattacharyya A."/>
            <person name="Campbell J.W."/>
            <person name="Gunsalus R.P."/>
        </authorList>
    </citation>
    <scope>NUCLEOTIDE SEQUENCE [LARGE SCALE GENOMIC DNA]</scope>
    <source>
        <strain evidence="2 3">SB</strain>
    </source>
</reference>
<evidence type="ECO:0000313" key="3">
    <source>
        <dbReference type="Proteomes" id="UP000001933"/>
    </source>
</evidence>
<dbReference type="AlphaFoldDB" id="Q2LSC6"/>
<proteinExistence type="predicted"/>
<feature type="compositionally biased region" description="Low complexity" evidence="1">
    <location>
        <begin position="114"/>
        <end position="125"/>
    </location>
</feature>
<keyword evidence="3" id="KW-1185">Reference proteome</keyword>
<gene>
    <name evidence="2" type="ORF">SYN_01361</name>
</gene>
<protein>
    <submittedName>
        <fullName evidence="2">Hypothetical cytosolic protein</fullName>
    </submittedName>
</protein>
<feature type="compositionally biased region" description="Basic and acidic residues" evidence="1">
    <location>
        <begin position="22"/>
        <end position="35"/>
    </location>
</feature>
<dbReference type="RefSeq" id="WP_011417013.1">
    <property type="nucleotide sequence ID" value="NC_007759.1"/>
</dbReference>